<dbReference type="InterPro" id="IPR025443">
    <property type="entry name" value="DUF4307"/>
</dbReference>
<feature type="region of interest" description="Disordered" evidence="1">
    <location>
        <begin position="1"/>
        <end position="36"/>
    </location>
</feature>
<dbReference type="Proteomes" id="UP000431401">
    <property type="component" value="Unassembled WGS sequence"/>
</dbReference>
<evidence type="ECO:0008006" key="5">
    <source>
        <dbReference type="Google" id="ProtNLM"/>
    </source>
</evidence>
<dbReference type="OrthoDB" id="4425882at2"/>
<comment type="caution">
    <text evidence="3">The sequence shown here is derived from an EMBL/GenBank/DDBJ whole genome shotgun (WGS) entry which is preliminary data.</text>
</comment>
<proteinExistence type="predicted"/>
<dbReference type="Pfam" id="PF14155">
    <property type="entry name" value="DUF4307"/>
    <property type="match status" value="1"/>
</dbReference>
<feature type="transmembrane region" description="Helical" evidence="2">
    <location>
        <begin position="41"/>
        <end position="61"/>
    </location>
</feature>
<protein>
    <recommendedName>
        <fullName evidence="5">DUF4307 domain-containing protein</fullName>
    </recommendedName>
</protein>
<sequence length="159" mass="17086">MNETTPEFDPAAEPVRRVADRYGNAGRPGARGTGPRRRRRIPFVLGAVVVLLGLLVAYVGYRQFGPKDIQPDELGYSVVNDSTVDVHFTVTRTHPERPAVCFVRAMDADGNELGRREVLIPPSSSGTVEVNVPVRGTARPANGNVYGCGGNVPAYLKAG</sequence>
<evidence type="ECO:0000313" key="4">
    <source>
        <dbReference type="Proteomes" id="UP000431401"/>
    </source>
</evidence>
<dbReference type="AlphaFoldDB" id="A0A7K0DT11"/>
<dbReference type="RefSeq" id="WP_153344582.1">
    <property type="nucleotide sequence ID" value="NZ_WEGI01000009.1"/>
</dbReference>
<name>A0A7K0DT11_9NOCA</name>
<evidence type="ECO:0000313" key="3">
    <source>
        <dbReference type="EMBL" id="MQY28492.1"/>
    </source>
</evidence>
<keyword evidence="2" id="KW-0472">Membrane</keyword>
<gene>
    <name evidence="3" type="ORF">NRB56_40760</name>
</gene>
<accession>A0A7K0DT11</accession>
<dbReference type="EMBL" id="WEGI01000009">
    <property type="protein sequence ID" value="MQY28492.1"/>
    <property type="molecule type" value="Genomic_DNA"/>
</dbReference>
<keyword evidence="2" id="KW-0812">Transmembrane</keyword>
<keyword evidence="4" id="KW-1185">Reference proteome</keyword>
<organism evidence="3 4">
    <name type="scientific">Nocardia aurantia</name>
    <dbReference type="NCBI Taxonomy" id="2585199"/>
    <lineage>
        <taxon>Bacteria</taxon>
        <taxon>Bacillati</taxon>
        <taxon>Actinomycetota</taxon>
        <taxon>Actinomycetes</taxon>
        <taxon>Mycobacteriales</taxon>
        <taxon>Nocardiaceae</taxon>
        <taxon>Nocardia</taxon>
    </lineage>
</organism>
<reference evidence="3 4" key="1">
    <citation type="submission" date="2019-10" db="EMBL/GenBank/DDBJ databases">
        <title>Nocardia macrotermitis sp. nov. and Nocardia aurantia sp. nov., isolated from the gut of fungus growing-termite Macrotermes natalensis.</title>
        <authorList>
            <person name="Benndorf R."/>
            <person name="Schwitalla J."/>
            <person name="Martin K."/>
            <person name="De Beer W."/>
            <person name="Kaster A.-K."/>
            <person name="Vollmers J."/>
            <person name="Poulsen M."/>
            <person name="Beemelmanns C."/>
        </authorList>
    </citation>
    <scope>NUCLEOTIDE SEQUENCE [LARGE SCALE GENOMIC DNA]</scope>
    <source>
        <strain evidence="3 4">RB56</strain>
    </source>
</reference>
<evidence type="ECO:0000256" key="1">
    <source>
        <dbReference type="SAM" id="MobiDB-lite"/>
    </source>
</evidence>
<keyword evidence="2" id="KW-1133">Transmembrane helix</keyword>
<evidence type="ECO:0000256" key="2">
    <source>
        <dbReference type="SAM" id="Phobius"/>
    </source>
</evidence>